<keyword evidence="1 3" id="KW-0560">Oxidoreductase</keyword>
<evidence type="ECO:0000313" key="3">
    <source>
        <dbReference type="EMBL" id="MBY8881169.1"/>
    </source>
</evidence>
<dbReference type="PANTHER" id="PTHR35176">
    <property type="entry name" value="HEME OXYGENASE HI_0854-RELATED"/>
    <property type="match status" value="1"/>
</dbReference>
<evidence type="ECO:0000259" key="2">
    <source>
        <dbReference type="Pfam" id="PF01243"/>
    </source>
</evidence>
<dbReference type="SUPFAM" id="SSF50475">
    <property type="entry name" value="FMN-binding split barrel"/>
    <property type="match status" value="1"/>
</dbReference>
<proteinExistence type="predicted"/>
<feature type="domain" description="Pyridoxamine 5'-phosphate oxidase N-terminal" evidence="2">
    <location>
        <begin position="23"/>
        <end position="114"/>
    </location>
</feature>
<dbReference type="InterPro" id="IPR011576">
    <property type="entry name" value="Pyridox_Oxase_N"/>
</dbReference>
<evidence type="ECO:0000313" key="4">
    <source>
        <dbReference type="Proteomes" id="UP000778578"/>
    </source>
</evidence>
<gene>
    <name evidence="3" type="ORF">K7862_26550</name>
</gene>
<dbReference type="InterPro" id="IPR012349">
    <property type="entry name" value="Split_barrel_FMN-bd"/>
</dbReference>
<evidence type="ECO:0000256" key="1">
    <source>
        <dbReference type="ARBA" id="ARBA00023002"/>
    </source>
</evidence>
<dbReference type="InterPro" id="IPR019965">
    <property type="entry name" value="PPOX_F420-dep_Rv2061_put"/>
</dbReference>
<organism evidence="3 4">
    <name type="scientific">Actinacidiphila acidipaludis</name>
    <dbReference type="NCBI Taxonomy" id="2873382"/>
    <lineage>
        <taxon>Bacteria</taxon>
        <taxon>Bacillati</taxon>
        <taxon>Actinomycetota</taxon>
        <taxon>Actinomycetes</taxon>
        <taxon>Kitasatosporales</taxon>
        <taxon>Streptomycetaceae</taxon>
        <taxon>Actinacidiphila</taxon>
    </lineage>
</organism>
<dbReference type="PANTHER" id="PTHR35176:SF11">
    <property type="entry name" value="PYRIDOXAMINE 5'-PHOSPHATE OXIDASE FAMILY PROTEIN"/>
    <property type="match status" value="1"/>
</dbReference>
<dbReference type="GO" id="GO:0016491">
    <property type="term" value="F:oxidoreductase activity"/>
    <property type="evidence" value="ECO:0007669"/>
    <property type="project" value="UniProtKB-KW"/>
</dbReference>
<dbReference type="Proteomes" id="UP000778578">
    <property type="component" value="Unassembled WGS sequence"/>
</dbReference>
<keyword evidence="4" id="KW-1185">Reference proteome</keyword>
<reference evidence="3 4" key="1">
    <citation type="submission" date="2021-08" db="EMBL/GenBank/DDBJ databases">
        <title>WGS of actinomycetes from Thailand.</title>
        <authorList>
            <person name="Thawai C."/>
        </authorList>
    </citation>
    <scope>NUCLEOTIDE SEQUENCE [LARGE SCALE GENOMIC DNA]</scope>
    <source>
        <strain evidence="3 4">PLK6-54</strain>
    </source>
</reference>
<comment type="caution">
    <text evidence="3">The sequence shown here is derived from an EMBL/GenBank/DDBJ whole genome shotgun (WGS) entry which is preliminary data.</text>
</comment>
<sequence length="149" mass="16590">MVARALRPRADPPIGHAVTALDPRTLDALTRARYVSLTTYRKDGTPVATPVWHVVDGGRLYVWTEAGSWKVKRLRRDPRVEVVACDVRGRIKPGAAEAVGSGRLLDADGVEAVRRLLGRKYLLARIGDWYATLSGRRRRHPIVAVEITF</sequence>
<name>A0ABS7QDC5_9ACTN</name>
<dbReference type="Pfam" id="PF01243">
    <property type="entry name" value="PNPOx_N"/>
    <property type="match status" value="1"/>
</dbReference>
<dbReference type="NCBIfam" id="TIGR03666">
    <property type="entry name" value="Rv2061_F420"/>
    <property type="match status" value="1"/>
</dbReference>
<accession>A0ABS7QDC5</accession>
<dbReference type="EC" id="1.-.-.-" evidence="3"/>
<dbReference type="EMBL" id="JAINZZ010000043">
    <property type="protein sequence ID" value="MBY8881169.1"/>
    <property type="molecule type" value="Genomic_DNA"/>
</dbReference>
<dbReference type="Gene3D" id="2.30.110.10">
    <property type="entry name" value="Electron Transport, Fmn-binding Protein, Chain A"/>
    <property type="match status" value="1"/>
</dbReference>
<dbReference type="InterPro" id="IPR052019">
    <property type="entry name" value="F420H2_bilvrd_red/Heme_oxyg"/>
</dbReference>
<protein>
    <submittedName>
        <fullName evidence="3">PPOX class F420-dependent oxidoreductase</fullName>
        <ecNumber evidence="3">1.-.-.-</ecNumber>
    </submittedName>
</protein>